<dbReference type="Proteomes" id="UP001552299">
    <property type="component" value="Unassembled WGS sequence"/>
</dbReference>
<keyword evidence="4" id="KW-1185">Reference proteome</keyword>
<name>A0ABD0VSV0_DENTH</name>
<evidence type="ECO:0000313" key="4">
    <source>
        <dbReference type="Proteomes" id="UP001552299"/>
    </source>
</evidence>
<protein>
    <submittedName>
        <fullName evidence="3">Uncharacterized protein</fullName>
    </submittedName>
</protein>
<evidence type="ECO:0000313" key="3">
    <source>
        <dbReference type="EMBL" id="KAL0927976.1"/>
    </source>
</evidence>
<organism evidence="3 4">
    <name type="scientific">Dendrobium thyrsiflorum</name>
    <name type="common">Pinecone-like raceme dendrobium</name>
    <name type="synonym">Orchid</name>
    <dbReference type="NCBI Taxonomy" id="117978"/>
    <lineage>
        <taxon>Eukaryota</taxon>
        <taxon>Viridiplantae</taxon>
        <taxon>Streptophyta</taxon>
        <taxon>Embryophyta</taxon>
        <taxon>Tracheophyta</taxon>
        <taxon>Spermatophyta</taxon>
        <taxon>Magnoliopsida</taxon>
        <taxon>Liliopsida</taxon>
        <taxon>Asparagales</taxon>
        <taxon>Orchidaceae</taxon>
        <taxon>Epidendroideae</taxon>
        <taxon>Malaxideae</taxon>
        <taxon>Dendrobiinae</taxon>
        <taxon>Dendrobium</taxon>
    </lineage>
</organism>
<keyword evidence="2" id="KW-1133">Transmembrane helix</keyword>
<sequence>MKLMLILIKNTIYIRCSCSAVWLSFYTGFDGEVDEDLSCQDMTWRVLIDILTATNDRTVSTFHNTYARERSKKNLLEGTQSIPKIAFKPPQSSKDRKPASEWKNGYGSRVESQDAIATSVVSHFKNLLGIVKNKSSIKFSKLNVDGSVSNMKASYGGIVRDYQGNMNFSFASCLPICKVFSFSYFALFSDFLASLVFGFWLPFSLGSWACFSVLGCSTSLVLGLLLLVQDAALVLSIFHGV</sequence>
<dbReference type="EMBL" id="JANQDX010000002">
    <property type="protein sequence ID" value="KAL0927976.1"/>
    <property type="molecule type" value="Genomic_DNA"/>
</dbReference>
<keyword evidence="2" id="KW-0472">Membrane</keyword>
<feature type="transmembrane region" description="Helical" evidence="2">
    <location>
        <begin position="179"/>
        <end position="200"/>
    </location>
</feature>
<reference evidence="3 4" key="1">
    <citation type="journal article" date="2024" name="Plant Biotechnol. J.">
        <title>Dendrobium thyrsiflorum genome and its molecular insights into genes involved in important horticultural traits.</title>
        <authorList>
            <person name="Chen B."/>
            <person name="Wang J.Y."/>
            <person name="Zheng P.J."/>
            <person name="Li K.L."/>
            <person name="Liang Y.M."/>
            <person name="Chen X.F."/>
            <person name="Zhang C."/>
            <person name="Zhao X."/>
            <person name="He X."/>
            <person name="Zhang G.Q."/>
            <person name="Liu Z.J."/>
            <person name="Xu Q."/>
        </authorList>
    </citation>
    <scope>NUCLEOTIDE SEQUENCE [LARGE SCALE GENOMIC DNA]</scope>
    <source>
        <strain evidence="3">GZMU011</strain>
    </source>
</reference>
<gene>
    <name evidence="3" type="ORF">M5K25_002204</name>
</gene>
<keyword evidence="2" id="KW-0812">Transmembrane</keyword>
<comment type="caution">
    <text evidence="3">The sequence shown here is derived from an EMBL/GenBank/DDBJ whole genome shotgun (WGS) entry which is preliminary data.</text>
</comment>
<feature type="region of interest" description="Disordered" evidence="1">
    <location>
        <begin position="85"/>
        <end position="106"/>
    </location>
</feature>
<evidence type="ECO:0000256" key="1">
    <source>
        <dbReference type="SAM" id="MobiDB-lite"/>
    </source>
</evidence>
<evidence type="ECO:0000256" key="2">
    <source>
        <dbReference type="SAM" id="Phobius"/>
    </source>
</evidence>
<proteinExistence type="predicted"/>
<feature type="transmembrane region" description="Helical" evidence="2">
    <location>
        <begin position="206"/>
        <end position="228"/>
    </location>
</feature>
<accession>A0ABD0VSV0</accession>
<dbReference type="AlphaFoldDB" id="A0ABD0VSV0"/>